<feature type="compositionally biased region" description="Polar residues" evidence="1">
    <location>
        <begin position="78"/>
        <end position="89"/>
    </location>
</feature>
<dbReference type="EMBL" id="JAZHXI010000010">
    <property type="protein sequence ID" value="KAL2066998.1"/>
    <property type="molecule type" value="Genomic_DNA"/>
</dbReference>
<name>A0ABR4CD22_9HELO</name>
<accession>A0ABR4CD22</accession>
<feature type="region of interest" description="Disordered" evidence="1">
    <location>
        <begin position="562"/>
        <end position="640"/>
    </location>
</feature>
<comment type="caution">
    <text evidence="2">The sequence shown here is derived from an EMBL/GenBank/DDBJ whole genome shotgun (WGS) entry which is preliminary data.</text>
</comment>
<feature type="compositionally biased region" description="Polar residues" evidence="1">
    <location>
        <begin position="39"/>
        <end position="55"/>
    </location>
</feature>
<gene>
    <name evidence="2" type="ORF">VTL71DRAFT_1422</name>
</gene>
<feature type="compositionally biased region" description="Polar residues" evidence="1">
    <location>
        <begin position="618"/>
        <end position="640"/>
    </location>
</feature>
<sequence>MSDHNSEPWSIVSKDDMNMQLSDDDGYTKVTIASELLKNKQSPSFSQGVNDGSRSNKLKEDTALTKLASQEHTKISSEQRQSNLASPSASHPGLEENDDTRIWTAKELYEVVTWPLPEPAINNGLRSESTTGGTKLTKKALEEHTRITSEQHKRIIAVRSALATQVASSRTIYNESTMGMKSPNPNAAAPIRDGQSECLDHLNQRQFAHHKLQPPQCLSRPRHRAAKAIQESSSNPKSLDGETYLKKMFGDLNLYPNQPDYRALRAAAGSNSRLHAWNFGNRSHRSPNLNVVEPPDVIVVEGSKAPKRYTAHTHNELMTDRILKDFNSLVWEERKPLDSEPPRKKEVEKPEVPKMYFQHPQTGAGTMTGLRCRIPTEVDSSVSGGEFSASNRYNKHPQSGTRVEIPNGGAPPMGGISFNITRSVPPPPIPQGMFERPSTLHENPTHEPYHFHPTPLDLFGSNNAIRVPGPHPYSQSSSRLPVPSPSIDSTAINPLASPSSPDSRLLYGPQADCAATRSPSVSTFTKDLAHSRLNDPDHEYMQKNPTHSESFQHLRINPETTLGLQNSGLDSPEPEHRSTRESSKNPETPFNSTTWGQYLDRATSSVPGGQKTSEKPSQKASQTTWQIRPSLLSNEPMTQGKSIQYDAHTRSMVPINSNDTMIRPDLDLATSPSYSLHDDPLDSGWKHRVQKRFRDENAGFEFKFKEELN</sequence>
<feature type="region of interest" description="Disordered" evidence="1">
    <location>
        <begin position="1"/>
        <end position="23"/>
    </location>
</feature>
<feature type="compositionally biased region" description="Polar residues" evidence="1">
    <location>
        <begin position="585"/>
        <end position="611"/>
    </location>
</feature>
<reference evidence="2 3" key="1">
    <citation type="journal article" date="2024" name="Commun. Biol.">
        <title>Comparative genomic analysis of thermophilic fungi reveals convergent evolutionary adaptations and gene losses.</title>
        <authorList>
            <person name="Steindorff A.S."/>
            <person name="Aguilar-Pontes M.V."/>
            <person name="Robinson A.J."/>
            <person name="Andreopoulos B."/>
            <person name="LaButti K."/>
            <person name="Kuo A."/>
            <person name="Mondo S."/>
            <person name="Riley R."/>
            <person name="Otillar R."/>
            <person name="Haridas S."/>
            <person name="Lipzen A."/>
            <person name="Grimwood J."/>
            <person name="Schmutz J."/>
            <person name="Clum A."/>
            <person name="Reid I.D."/>
            <person name="Moisan M.C."/>
            <person name="Butler G."/>
            <person name="Nguyen T.T.M."/>
            <person name="Dewar K."/>
            <person name="Conant G."/>
            <person name="Drula E."/>
            <person name="Henrissat B."/>
            <person name="Hansel C."/>
            <person name="Singer S."/>
            <person name="Hutchinson M.I."/>
            <person name="de Vries R.P."/>
            <person name="Natvig D.O."/>
            <person name="Powell A.J."/>
            <person name="Tsang A."/>
            <person name="Grigoriev I.V."/>
        </authorList>
    </citation>
    <scope>NUCLEOTIDE SEQUENCE [LARGE SCALE GENOMIC DNA]</scope>
    <source>
        <strain evidence="2 3">CBS 494.80</strain>
    </source>
</reference>
<organism evidence="2 3">
    <name type="scientific">Oculimacula yallundae</name>
    <dbReference type="NCBI Taxonomy" id="86028"/>
    <lineage>
        <taxon>Eukaryota</taxon>
        <taxon>Fungi</taxon>
        <taxon>Dikarya</taxon>
        <taxon>Ascomycota</taxon>
        <taxon>Pezizomycotina</taxon>
        <taxon>Leotiomycetes</taxon>
        <taxon>Helotiales</taxon>
        <taxon>Ploettnerulaceae</taxon>
        <taxon>Oculimacula</taxon>
    </lineage>
</organism>
<protein>
    <submittedName>
        <fullName evidence="2">Uncharacterized protein</fullName>
    </submittedName>
</protein>
<evidence type="ECO:0000313" key="3">
    <source>
        <dbReference type="Proteomes" id="UP001595075"/>
    </source>
</evidence>
<feature type="compositionally biased region" description="Basic and acidic residues" evidence="1">
    <location>
        <begin position="573"/>
        <end position="584"/>
    </location>
</feature>
<proteinExistence type="predicted"/>
<feature type="compositionally biased region" description="Polar residues" evidence="1">
    <location>
        <begin position="381"/>
        <end position="401"/>
    </location>
</feature>
<feature type="region of interest" description="Disordered" evidence="1">
    <location>
        <begin position="381"/>
        <end position="411"/>
    </location>
</feature>
<evidence type="ECO:0000256" key="1">
    <source>
        <dbReference type="SAM" id="MobiDB-lite"/>
    </source>
</evidence>
<feature type="compositionally biased region" description="Polar residues" evidence="1">
    <location>
        <begin position="486"/>
        <end position="502"/>
    </location>
</feature>
<dbReference type="Proteomes" id="UP001595075">
    <property type="component" value="Unassembled WGS sequence"/>
</dbReference>
<feature type="region of interest" description="Disordered" evidence="1">
    <location>
        <begin position="433"/>
        <end position="507"/>
    </location>
</feature>
<feature type="region of interest" description="Disordered" evidence="1">
    <location>
        <begin position="38"/>
        <end position="97"/>
    </location>
</feature>
<feature type="compositionally biased region" description="Basic and acidic residues" evidence="1">
    <location>
        <begin position="57"/>
        <end position="77"/>
    </location>
</feature>
<evidence type="ECO:0000313" key="2">
    <source>
        <dbReference type="EMBL" id="KAL2066998.1"/>
    </source>
</evidence>
<keyword evidence="3" id="KW-1185">Reference proteome</keyword>